<evidence type="ECO:0000313" key="2">
    <source>
        <dbReference type="EMBL" id="GMF21521.1"/>
    </source>
</evidence>
<sequence length="118" mass="13031">MKVTRHCDVVSDKHLAHRRAPEAKLAGATLKAVASKAMSDQTLQKITCQGFAYAPGQEEEEEEPGQEQEQEQKQEELAPTTSEGDIHTDSNSSNSRRRTQQSPEGPRGASKRVKTTKE</sequence>
<protein>
    <submittedName>
        <fullName evidence="2">Unnamed protein product</fullName>
    </submittedName>
</protein>
<dbReference type="AlphaFoldDB" id="A0A9W6TXI0"/>
<keyword evidence="3" id="KW-1185">Reference proteome</keyword>
<accession>A0A9W6TXI0</accession>
<organism evidence="2 3">
    <name type="scientific">Phytophthora lilii</name>
    <dbReference type="NCBI Taxonomy" id="2077276"/>
    <lineage>
        <taxon>Eukaryota</taxon>
        <taxon>Sar</taxon>
        <taxon>Stramenopiles</taxon>
        <taxon>Oomycota</taxon>
        <taxon>Peronosporomycetes</taxon>
        <taxon>Peronosporales</taxon>
        <taxon>Peronosporaceae</taxon>
        <taxon>Phytophthora</taxon>
    </lineage>
</organism>
<name>A0A9W6TXI0_9STRA</name>
<feature type="region of interest" description="Disordered" evidence="1">
    <location>
        <begin position="49"/>
        <end position="118"/>
    </location>
</feature>
<gene>
    <name evidence="2" type="ORF">Plil01_000850200</name>
</gene>
<reference evidence="2" key="1">
    <citation type="submission" date="2023-04" db="EMBL/GenBank/DDBJ databases">
        <title>Phytophthora lilii NBRC 32176.</title>
        <authorList>
            <person name="Ichikawa N."/>
            <person name="Sato H."/>
            <person name="Tonouchi N."/>
        </authorList>
    </citation>
    <scope>NUCLEOTIDE SEQUENCE</scope>
    <source>
        <strain evidence="2">NBRC 32176</strain>
    </source>
</reference>
<proteinExistence type="predicted"/>
<evidence type="ECO:0000313" key="3">
    <source>
        <dbReference type="Proteomes" id="UP001165083"/>
    </source>
</evidence>
<dbReference type="EMBL" id="BSXW01000411">
    <property type="protein sequence ID" value="GMF21521.1"/>
    <property type="molecule type" value="Genomic_DNA"/>
</dbReference>
<comment type="caution">
    <text evidence="2">The sequence shown here is derived from an EMBL/GenBank/DDBJ whole genome shotgun (WGS) entry which is preliminary data.</text>
</comment>
<evidence type="ECO:0000256" key="1">
    <source>
        <dbReference type="SAM" id="MobiDB-lite"/>
    </source>
</evidence>
<dbReference type="Proteomes" id="UP001165083">
    <property type="component" value="Unassembled WGS sequence"/>
</dbReference>
<feature type="compositionally biased region" description="Acidic residues" evidence="1">
    <location>
        <begin position="57"/>
        <end position="69"/>
    </location>
</feature>
<feature type="compositionally biased region" description="Basic residues" evidence="1">
    <location>
        <begin position="109"/>
        <end position="118"/>
    </location>
</feature>